<evidence type="ECO:0000256" key="1">
    <source>
        <dbReference type="ARBA" id="ARBA00022475"/>
    </source>
</evidence>
<dbReference type="PANTHER" id="PTHR23521">
    <property type="entry name" value="TRANSPORTER MFS SUPERFAMILY"/>
    <property type="match status" value="1"/>
</dbReference>
<keyword evidence="3 5" id="KW-1133">Transmembrane helix</keyword>
<dbReference type="PANTHER" id="PTHR23521:SF3">
    <property type="entry name" value="MFS TRANSPORTER"/>
    <property type="match status" value="1"/>
</dbReference>
<dbReference type="HOGENOM" id="CLU_035018_0_1_6"/>
<feature type="transmembrane region" description="Helical" evidence="5">
    <location>
        <begin position="409"/>
        <end position="427"/>
    </location>
</feature>
<dbReference type="Proteomes" id="UP000008881">
    <property type="component" value="Chromosome"/>
</dbReference>
<dbReference type="GO" id="GO:0005886">
    <property type="term" value="C:plasma membrane"/>
    <property type="evidence" value="ECO:0007669"/>
    <property type="project" value="TreeGrafter"/>
</dbReference>
<dbReference type="CDD" id="cd17477">
    <property type="entry name" value="MFS_YcaD_like"/>
    <property type="match status" value="1"/>
</dbReference>
<proteinExistence type="predicted"/>
<dbReference type="GO" id="GO:0022857">
    <property type="term" value="F:transmembrane transporter activity"/>
    <property type="evidence" value="ECO:0007669"/>
    <property type="project" value="InterPro"/>
</dbReference>
<feature type="transmembrane region" description="Helical" evidence="5">
    <location>
        <begin position="288"/>
        <end position="308"/>
    </location>
</feature>
<feature type="transmembrane region" description="Helical" evidence="5">
    <location>
        <begin position="61"/>
        <end position="85"/>
    </location>
</feature>
<keyword evidence="2 5" id="KW-0812">Transmembrane</keyword>
<feature type="transmembrane region" description="Helical" evidence="5">
    <location>
        <begin position="345"/>
        <end position="365"/>
    </location>
</feature>
<feature type="transmembrane region" description="Helical" evidence="5">
    <location>
        <begin position="251"/>
        <end position="276"/>
    </location>
</feature>
<keyword evidence="4 5" id="KW-0472">Membrane</keyword>
<feature type="transmembrane region" description="Helical" evidence="5">
    <location>
        <begin position="128"/>
        <end position="152"/>
    </location>
</feature>
<evidence type="ECO:0000256" key="4">
    <source>
        <dbReference type="ARBA" id="ARBA00023136"/>
    </source>
</evidence>
<dbReference type="Gene3D" id="1.20.1250.20">
    <property type="entry name" value="MFS general substrate transporter like domains"/>
    <property type="match status" value="2"/>
</dbReference>
<feature type="transmembrane region" description="Helical" evidence="5">
    <location>
        <begin position="377"/>
        <end position="397"/>
    </location>
</feature>
<dbReference type="OrthoDB" id="9810614at2"/>
<dbReference type="InterPro" id="IPR047200">
    <property type="entry name" value="MFS_YcaD-like"/>
</dbReference>
<reference evidence="7 8" key="1">
    <citation type="journal article" date="2012" name="J. Bacteriol.">
        <title>Complete genome sequence of Enterobacter aerogenes KCTC 2190.</title>
        <authorList>
            <person name="Shin S.H."/>
            <person name="Kim S."/>
            <person name="Kim J.Y."/>
            <person name="Lee S."/>
            <person name="Um Y."/>
            <person name="Oh M.K."/>
            <person name="Kim Y.R."/>
            <person name="Lee J."/>
            <person name="Yang K.S."/>
        </authorList>
    </citation>
    <scope>NUCLEOTIDE SEQUENCE [LARGE SCALE GENOMIC DNA]</scope>
    <source>
        <strain evidence="7 8">KCTC 2190</strain>
    </source>
</reference>
<evidence type="ECO:0000256" key="5">
    <source>
        <dbReference type="SAM" id="Phobius"/>
    </source>
</evidence>
<feature type="transmembrane region" description="Helical" evidence="5">
    <location>
        <begin position="212"/>
        <end position="231"/>
    </location>
</feature>
<evidence type="ECO:0000256" key="3">
    <source>
        <dbReference type="ARBA" id="ARBA00022989"/>
    </source>
</evidence>
<evidence type="ECO:0000256" key="2">
    <source>
        <dbReference type="ARBA" id="ARBA00022692"/>
    </source>
</evidence>
<dbReference type="KEGG" id="eae:EAE_17315"/>
<keyword evidence="1" id="KW-1003">Cell membrane</keyword>
<dbReference type="InterPro" id="IPR011701">
    <property type="entry name" value="MFS"/>
</dbReference>
<evidence type="ECO:0000313" key="7">
    <source>
        <dbReference type="EMBL" id="AEG98374.1"/>
    </source>
</evidence>
<dbReference type="AlphaFoldDB" id="A0A0H3FZR2"/>
<evidence type="ECO:0000313" key="8">
    <source>
        <dbReference type="Proteomes" id="UP000008881"/>
    </source>
</evidence>
<dbReference type="EMBL" id="CP002824">
    <property type="protein sequence ID" value="AEG98374.1"/>
    <property type="molecule type" value="Genomic_DNA"/>
</dbReference>
<protein>
    <submittedName>
        <fullName evidence="7">Major facilitator superfamily MFS_1</fullName>
    </submittedName>
</protein>
<gene>
    <name evidence="7" type="ordered locus">EAE_17315</name>
</gene>
<dbReference type="eggNOG" id="COG2807">
    <property type="taxonomic scope" value="Bacteria"/>
</dbReference>
<organism evidence="7 8">
    <name type="scientific">Klebsiella aerogenes (strain ATCC 13048 / DSM 30053 / CCUG 1429 / JCM 1235 / KCTC 2190 / NBRC 13534 / NCIMB 10102 / NCTC 10006 / CDC 819-56)</name>
    <name type="common">Enterobacter aerogenes</name>
    <dbReference type="NCBI Taxonomy" id="1028307"/>
    <lineage>
        <taxon>Bacteria</taxon>
        <taxon>Pseudomonadati</taxon>
        <taxon>Pseudomonadota</taxon>
        <taxon>Gammaproteobacteria</taxon>
        <taxon>Enterobacterales</taxon>
        <taxon>Enterobacteriaceae</taxon>
        <taxon>Klebsiella/Raoultella group</taxon>
        <taxon>Klebsiella</taxon>
    </lineage>
</organism>
<feature type="transmembrane region" description="Helical" evidence="5">
    <location>
        <begin position="158"/>
        <end position="175"/>
    </location>
</feature>
<dbReference type="InterPro" id="IPR036259">
    <property type="entry name" value="MFS_trans_sf"/>
</dbReference>
<evidence type="ECO:0000259" key="6">
    <source>
        <dbReference type="PROSITE" id="PS50850"/>
    </source>
</evidence>
<dbReference type="InterPro" id="IPR020846">
    <property type="entry name" value="MFS_dom"/>
</dbReference>
<accession>A0A0H3FZR2</accession>
<sequence>MMIFVYSPADRFIDIKNSSCFSGDFRQLINYHADWSASCRIIHLQPSVIGNTMFNPDQNRLAPTLAMIMAASLVGFITGYTVPLISLELAQQQVAPLYVGLLAALPPAGMMLSSFLSPALCRRFEMGALLSVSLILLALATIASCMTTDMTLLLVPRLLTGLASGVIIVLGESWITGGAAGSNRATLTGIYASAFTGCQLAGPLLISVGPAWQHAALMAIVAITAVCLLMLRHLPRGSRESLAERASWRSLGAFLPVLASGVFCFAFFDASILALLPLYGIDKGLNETMAVLLVTVVLTGDAMFQAPLGWVADRFGIRRVHLICAVVFSLSLLALPFMLASRVQLMAICLLLGAAAGALYTLSLVRAGKTFSGQKLIMINALFGFFWSAGSVAGPIVSGMLIGVSGYDGLIITLFASGVLFLLIQCLSKNEKTLLANEQEEDMEEATETAQ</sequence>
<name>A0A0H3FZR2_KLEAK</name>
<dbReference type="Pfam" id="PF07690">
    <property type="entry name" value="MFS_1"/>
    <property type="match status" value="1"/>
</dbReference>
<dbReference type="PATRIC" id="fig|1028307.3.peg.3464"/>
<dbReference type="SUPFAM" id="SSF103473">
    <property type="entry name" value="MFS general substrate transporter"/>
    <property type="match status" value="1"/>
</dbReference>
<keyword evidence="8" id="KW-1185">Reference proteome</keyword>
<feature type="domain" description="Major facilitator superfamily (MFS) profile" evidence="6">
    <location>
        <begin position="59"/>
        <end position="433"/>
    </location>
</feature>
<feature type="transmembrane region" description="Helical" evidence="5">
    <location>
        <begin position="320"/>
        <end position="339"/>
    </location>
</feature>
<feature type="transmembrane region" description="Helical" evidence="5">
    <location>
        <begin position="97"/>
        <end position="116"/>
    </location>
</feature>
<dbReference type="PROSITE" id="PS50850">
    <property type="entry name" value="MFS"/>
    <property type="match status" value="1"/>
</dbReference>
<feature type="transmembrane region" description="Helical" evidence="5">
    <location>
        <begin position="187"/>
        <end position="206"/>
    </location>
</feature>